<dbReference type="STRING" id="1449976.KALB_6104"/>
<sequence length="427" mass="45798">MTTCDDTAAPCASCCAADLPVNPFVALRVAFGMLLGEDDFRTLMGNSRGKQMLHSAWLHGSGVVWGMRARLDGEFLLRVSPGLALDGHGRELHAETGWCLDLRDWLTRNQHTADSANEGDTKVIHTRLLAEFSCRPSNLVPTLADPCDVTRKRDDYSRVLETVHFTLSADPVEPVPVPYRRVRALLGLGEADTEVDSASCLPPEQRAAELLHKLRVLAAADSAELAPPSAEEPFPVTELNAPVLLAEVAITVRVADGAMTIVKVDLSPEVRTTLLPTWLIQELTCGLAPGLLGPDTQPDAGGPRLDPGSLKWSANGDQLTFEVTAALNPRSLRRAVRVTSLSADRGWVDEDIDAVRVDEESGTHVTVELAGRLSNELVRLTVRGTGPEPAFGVHPAVPLAGVRGGPPGSRHDGHDAALTFTFGRTQA</sequence>
<protein>
    <submittedName>
        <fullName evidence="1">Uncharacterized protein</fullName>
    </submittedName>
</protein>
<dbReference type="OrthoDB" id="3819414at2"/>
<gene>
    <name evidence="1" type="ORF">KALB_6104</name>
</gene>
<dbReference type="RefSeq" id="WP_025359377.1">
    <property type="nucleotide sequence ID" value="NZ_CP007155.1"/>
</dbReference>
<dbReference type="EMBL" id="CP007155">
    <property type="protein sequence ID" value="AHH99464.1"/>
    <property type="molecule type" value="Genomic_DNA"/>
</dbReference>
<proteinExistence type="predicted"/>
<evidence type="ECO:0000313" key="1">
    <source>
        <dbReference type="EMBL" id="AHH99464.1"/>
    </source>
</evidence>
<dbReference type="eggNOG" id="ENOG5031K6D">
    <property type="taxonomic scope" value="Bacteria"/>
</dbReference>
<dbReference type="KEGG" id="kal:KALB_6104"/>
<evidence type="ECO:0000313" key="2">
    <source>
        <dbReference type="Proteomes" id="UP000019225"/>
    </source>
</evidence>
<keyword evidence="2" id="KW-1185">Reference proteome</keyword>
<organism evidence="1 2">
    <name type="scientific">Kutzneria albida DSM 43870</name>
    <dbReference type="NCBI Taxonomy" id="1449976"/>
    <lineage>
        <taxon>Bacteria</taxon>
        <taxon>Bacillati</taxon>
        <taxon>Actinomycetota</taxon>
        <taxon>Actinomycetes</taxon>
        <taxon>Pseudonocardiales</taxon>
        <taxon>Pseudonocardiaceae</taxon>
        <taxon>Kutzneria</taxon>
    </lineage>
</organism>
<dbReference type="Proteomes" id="UP000019225">
    <property type="component" value="Chromosome"/>
</dbReference>
<dbReference type="AlphaFoldDB" id="W5WMQ8"/>
<reference evidence="1 2" key="1">
    <citation type="journal article" date="2014" name="BMC Genomics">
        <title>Complete genome sequence of producer of the glycopeptide antibiotic Aculeximycin Kutzneria albida DSM 43870T, a representative of minor genus of Pseudonocardiaceae.</title>
        <authorList>
            <person name="Rebets Y."/>
            <person name="Tokovenko B."/>
            <person name="Lushchyk I."/>
            <person name="Ruckert C."/>
            <person name="Zaburannyi N."/>
            <person name="Bechthold A."/>
            <person name="Kalinowski J."/>
            <person name="Luzhetskyy A."/>
        </authorList>
    </citation>
    <scope>NUCLEOTIDE SEQUENCE [LARGE SCALE GENOMIC DNA]</scope>
    <source>
        <strain evidence="1">DSM 43870</strain>
    </source>
</reference>
<name>W5WMQ8_9PSEU</name>
<dbReference type="HOGENOM" id="CLU_679399_0_0_11"/>
<accession>W5WMQ8</accession>